<dbReference type="EMBL" id="CAJOBZ010000086">
    <property type="protein sequence ID" value="CAF4958119.1"/>
    <property type="molecule type" value="Genomic_DNA"/>
</dbReference>
<name>A0A821Y6K9_9NEOP</name>
<dbReference type="AlphaFoldDB" id="A0A821Y6K9"/>
<protein>
    <submittedName>
        <fullName evidence="1">Uncharacterized protein</fullName>
    </submittedName>
</protein>
<evidence type="ECO:0000313" key="2">
    <source>
        <dbReference type="Proteomes" id="UP000663880"/>
    </source>
</evidence>
<evidence type="ECO:0000313" key="1">
    <source>
        <dbReference type="EMBL" id="CAF4958119.1"/>
    </source>
</evidence>
<keyword evidence="2" id="KW-1185">Reference proteome</keyword>
<organism evidence="1 2">
    <name type="scientific">Pieris macdunnoughi</name>
    <dbReference type="NCBI Taxonomy" id="345717"/>
    <lineage>
        <taxon>Eukaryota</taxon>
        <taxon>Metazoa</taxon>
        <taxon>Ecdysozoa</taxon>
        <taxon>Arthropoda</taxon>
        <taxon>Hexapoda</taxon>
        <taxon>Insecta</taxon>
        <taxon>Pterygota</taxon>
        <taxon>Neoptera</taxon>
        <taxon>Endopterygota</taxon>
        <taxon>Lepidoptera</taxon>
        <taxon>Glossata</taxon>
        <taxon>Ditrysia</taxon>
        <taxon>Papilionoidea</taxon>
        <taxon>Pieridae</taxon>
        <taxon>Pierinae</taxon>
        <taxon>Pieris</taxon>
    </lineage>
</organism>
<dbReference type="Proteomes" id="UP000663880">
    <property type="component" value="Unassembled WGS sequence"/>
</dbReference>
<reference evidence="1" key="1">
    <citation type="submission" date="2021-02" db="EMBL/GenBank/DDBJ databases">
        <authorList>
            <person name="Steward A R."/>
        </authorList>
    </citation>
    <scope>NUCLEOTIDE SEQUENCE</scope>
</reference>
<gene>
    <name evidence="1" type="ORF">PMACD_LOCUS16462</name>
</gene>
<accession>A0A821Y6K9</accession>
<sequence length="114" mass="12316">MNPRGSLRHSTQGSGLIFDKELNQDLGLRAARDRDSSLEPPACLRSTSDLSFNHSAASFYSVRCSQKTIALQASSLPPYLMGSSYLRIVVSKEASGGDYVYVSTGLCPAPLFLL</sequence>
<proteinExistence type="predicted"/>
<comment type="caution">
    <text evidence="1">The sequence shown here is derived from an EMBL/GenBank/DDBJ whole genome shotgun (WGS) entry which is preliminary data.</text>
</comment>